<dbReference type="EMBL" id="JAESJJ010000005">
    <property type="protein sequence ID" value="MBL3608512.1"/>
    <property type="molecule type" value="Genomic_DNA"/>
</dbReference>
<evidence type="ECO:0000256" key="1">
    <source>
        <dbReference type="SAM" id="Phobius"/>
    </source>
</evidence>
<name>A0ABS1RSJ6_RHOSU</name>
<dbReference type="Proteomes" id="UP000604473">
    <property type="component" value="Unassembled WGS sequence"/>
</dbReference>
<keyword evidence="1" id="KW-1133">Transmembrane helix</keyword>
<organism evidence="2 3">
    <name type="scientific">Rhodovulum sulfidophilum</name>
    <name type="common">Rhodobacter sulfidophilus</name>
    <dbReference type="NCBI Taxonomy" id="35806"/>
    <lineage>
        <taxon>Bacteria</taxon>
        <taxon>Pseudomonadati</taxon>
        <taxon>Pseudomonadota</taxon>
        <taxon>Alphaproteobacteria</taxon>
        <taxon>Rhodobacterales</taxon>
        <taxon>Paracoccaceae</taxon>
        <taxon>Rhodovulum</taxon>
    </lineage>
</organism>
<evidence type="ECO:0000313" key="2">
    <source>
        <dbReference type="EMBL" id="MBL3608512.1"/>
    </source>
</evidence>
<keyword evidence="1" id="KW-0472">Membrane</keyword>
<dbReference type="RefSeq" id="WP_202248220.1">
    <property type="nucleotide sequence ID" value="NZ_JAESJG010000036.1"/>
</dbReference>
<protein>
    <submittedName>
        <fullName evidence="2">Uncharacterized protein</fullName>
    </submittedName>
</protein>
<sequence length="92" mass="9351">MPAADCDPDSFHSEAALSPQEDISMGMLEWLEPGIYGAVIAAAILATGGFTRAGRATLSGVPASDRDIARACPVAPGIAASPRRPDVTGENA</sequence>
<comment type="caution">
    <text evidence="2">The sequence shown here is derived from an EMBL/GenBank/DDBJ whole genome shotgun (WGS) entry which is preliminary data.</text>
</comment>
<feature type="transmembrane region" description="Helical" evidence="1">
    <location>
        <begin position="34"/>
        <end position="51"/>
    </location>
</feature>
<evidence type="ECO:0000313" key="3">
    <source>
        <dbReference type="Proteomes" id="UP000604473"/>
    </source>
</evidence>
<proteinExistence type="predicted"/>
<keyword evidence="1" id="KW-0812">Transmembrane</keyword>
<reference evidence="2 3" key="1">
    <citation type="submission" date="2021-01" db="EMBL/GenBank/DDBJ databases">
        <title>Draft genomes of Rhodovulum sulfidophilum.</title>
        <authorList>
            <person name="Guzman M.S."/>
        </authorList>
    </citation>
    <scope>NUCLEOTIDE SEQUENCE [LARGE SCALE GENOMIC DNA]</scope>
    <source>
        <strain evidence="2 3">AB35</strain>
    </source>
</reference>
<accession>A0ABS1RSJ6</accession>
<gene>
    <name evidence="2" type="ORF">JMM60_06790</name>
</gene>
<keyword evidence="3" id="KW-1185">Reference proteome</keyword>